<feature type="region of interest" description="Disordered" evidence="1">
    <location>
        <begin position="150"/>
        <end position="169"/>
    </location>
</feature>
<feature type="transmembrane region" description="Helical" evidence="2">
    <location>
        <begin position="86"/>
        <end position="107"/>
    </location>
</feature>
<dbReference type="PANTHER" id="PTHR16861:SF4">
    <property type="entry name" value="SH3 DOMAIN PROTEIN (AFU_ORTHOLOGUE AFUA_1G13610)"/>
    <property type="match status" value="1"/>
</dbReference>
<proteinExistence type="predicted"/>
<feature type="compositionally biased region" description="Polar residues" evidence="1">
    <location>
        <begin position="150"/>
        <end position="160"/>
    </location>
</feature>
<accession>A0A6G1KQA8</accession>
<feature type="region of interest" description="Disordered" evidence="1">
    <location>
        <begin position="121"/>
        <end position="141"/>
    </location>
</feature>
<dbReference type="AlphaFoldDB" id="A0A6G1KQA8"/>
<dbReference type="PANTHER" id="PTHR16861">
    <property type="entry name" value="GLYCOPROTEIN 38"/>
    <property type="match status" value="1"/>
</dbReference>
<dbReference type="EMBL" id="MU005764">
    <property type="protein sequence ID" value="KAF2715018.1"/>
    <property type="molecule type" value="Genomic_DNA"/>
</dbReference>
<gene>
    <name evidence="3" type="ORF">K504DRAFT_510108</name>
</gene>
<name>A0A6G1KQA8_9PLEO</name>
<protein>
    <recommendedName>
        <fullName evidence="5">Mid2 domain-containing protein</fullName>
    </recommendedName>
</protein>
<evidence type="ECO:0000256" key="2">
    <source>
        <dbReference type="SAM" id="Phobius"/>
    </source>
</evidence>
<keyword evidence="2" id="KW-1133">Transmembrane helix</keyword>
<evidence type="ECO:0000313" key="4">
    <source>
        <dbReference type="Proteomes" id="UP000799428"/>
    </source>
</evidence>
<evidence type="ECO:0000313" key="3">
    <source>
        <dbReference type="EMBL" id="KAF2715018.1"/>
    </source>
</evidence>
<keyword evidence="2" id="KW-0472">Membrane</keyword>
<feature type="compositionally biased region" description="Polar residues" evidence="1">
    <location>
        <begin position="68"/>
        <end position="79"/>
    </location>
</feature>
<feature type="compositionally biased region" description="Low complexity" evidence="1">
    <location>
        <begin position="38"/>
        <end position="62"/>
    </location>
</feature>
<sequence>MGQRLRRNDAAVPKTTAVCSEETDYKAFTIAKVFGTATNSTSNSPSPTPSSSSTIPKSSSPTMASALLTASSEPQQSHGLSGGAKAGIAIGVIAGASMCFVLGFFGVMSLPKKRLATQESSSTGDKVHEASNATQFQKLDNGWNYELDTNTKYGNHSELQNAHPRSDMS</sequence>
<dbReference type="Proteomes" id="UP000799428">
    <property type="component" value="Unassembled WGS sequence"/>
</dbReference>
<feature type="region of interest" description="Disordered" evidence="1">
    <location>
        <begin position="38"/>
        <end position="82"/>
    </location>
</feature>
<keyword evidence="2" id="KW-0812">Transmembrane</keyword>
<reference evidence="3" key="1">
    <citation type="journal article" date="2020" name="Stud. Mycol.">
        <title>101 Dothideomycetes genomes: a test case for predicting lifestyles and emergence of pathogens.</title>
        <authorList>
            <person name="Haridas S."/>
            <person name="Albert R."/>
            <person name="Binder M."/>
            <person name="Bloem J."/>
            <person name="Labutti K."/>
            <person name="Salamov A."/>
            <person name="Andreopoulos B."/>
            <person name="Baker S."/>
            <person name="Barry K."/>
            <person name="Bills G."/>
            <person name="Bluhm B."/>
            <person name="Cannon C."/>
            <person name="Castanera R."/>
            <person name="Culley D."/>
            <person name="Daum C."/>
            <person name="Ezra D."/>
            <person name="Gonzalez J."/>
            <person name="Henrissat B."/>
            <person name="Kuo A."/>
            <person name="Liang C."/>
            <person name="Lipzen A."/>
            <person name="Lutzoni F."/>
            <person name="Magnuson J."/>
            <person name="Mondo S."/>
            <person name="Nolan M."/>
            <person name="Ohm R."/>
            <person name="Pangilinan J."/>
            <person name="Park H.-J."/>
            <person name="Ramirez L."/>
            <person name="Alfaro M."/>
            <person name="Sun H."/>
            <person name="Tritt A."/>
            <person name="Yoshinaga Y."/>
            <person name="Zwiers L.-H."/>
            <person name="Turgeon B."/>
            <person name="Goodwin S."/>
            <person name="Spatafora J."/>
            <person name="Crous P."/>
            <person name="Grigoriev I."/>
        </authorList>
    </citation>
    <scope>NUCLEOTIDE SEQUENCE</scope>
    <source>
        <strain evidence="3">CBS 279.74</strain>
    </source>
</reference>
<keyword evidence="4" id="KW-1185">Reference proteome</keyword>
<evidence type="ECO:0000256" key="1">
    <source>
        <dbReference type="SAM" id="MobiDB-lite"/>
    </source>
</evidence>
<organism evidence="3 4">
    <name type="scientific">Pleomassaria siparia CBS 279.74</name>
    <dbReference type="NCBI Taxonomy" id="1314801"/>
    <lineage>
        <taxon>Eukaryota</taxon>
        <taxon>Fungi</taxon>
        <taxon>Dikarya</taxon>
        <taxon>Ascomycota</taxon>
        <taxon>Pezizomycotina</taxon>
        <taxon>Dothideomycetes</taxon>
        <taxon>Pleosporomycetidae</taxon>
        <taxon>Pleosporales</taxon>
        <taxon>Pleomassariaceae</taxon>
        <taxon>Pleomassaria</taxon>
    </lineage>
</organism>
<evidence type="ECO:0008006" key="5">
    <source>
        <dbReference type="Google" id="ProtNLM"/>
    </source>
</evidence>